<gene>
    <name evidence="1" type="ORF">SAMN02910418_02437</name>
</gene>
<reference evidence="2" key="1">
    <citation type="submission" date="2016-10" db="EMBL/GenBank/DDBJ databases">
        <authorList>
            <person name="Varghese N."/>
            <person name="Submissions S."/>
        </authorList>
    </citation>
    <scope>NUCLEOTIDE SEQUENCE [LARGE SCALE GENOMIC DNA]</scope>
    <source>
        <strain evidence="2">KPR-1</strain>
    </source>
</reference>
<accession>A0A1H4E579</accession>
<proteinExistence type="predicted"/>
<sequence length="95" mass="10497">MPTFDRLPKRIGRRAIGETLLDRRCRGHPGNLLLPADQLRHKVLIADDVVAPARTPEPAMLAHSDMYSVGVDVTDAVGFERGLMRKDGFVECSIS</sequence>
<dbReference type="EMBL" id="FNQV01000026">
    <property type="protein sequence ID" value="SEA79720.1"/>
    <property type="molecule type" value="Genomic_DNA"/>
</dbReference>
<dbReference type="AlphaFoldDB" id="A0A1H4E579"/>
<evidence type="ECO:0000313" key="2">
    <source>
        <dbReference type="Proteomes" id="UP000199288"/>
    </source>
</evidence>
<evidence type="ECO:0000313" key="1">
    <source>
        <dbReference type="EMBL" id="SEA79720.1"/>
    </source>
</evidence>
<protein>
    <submittedName>
        <fullName evidence="1">Uncharacterized protein</fullName>
    </submittedName>
</protein>
<keyword evidence="2" id="KW-1185">Reference proteome</keyword>
<name>A0A1H4E579_9ACTO</name>
<organism evidence="1 2">
    <name type="scientific">Bowdeniella nasicola</name>
    <dbReference type="NCBI Taxonomy" id="208480"/>
    <lineage>
        <taxon>Bacteria</taxon>
        <taxon>Bacillati</taxon>
        <taxon>Actinomycetota</taxon>
        <taxon>Actinomycetes</taxon>
        <taxon>Actinomycetales</taxon>
        <taxon>Actinomycetaceae</taxon>
        <taxon>Bowdeniella</taxon>
    </lineage>
</organism>
<dbReference type="Proteomes" id="UP000199288">
    <property type="component" value="Unassembled WGS sequence"/>
</dbReference>